<protein>
    <submittedName>
        <fullName evidence="4">Uncharacterized protein</fullName>
    </submittedName>
</protein>
<name>A0A0F3KY24_9GAMM</name>
<dbReference type="EMBL" id="JZRB01000013">
    <property type="protein sequence ID" value="KJV36108.1"/>
    <property type="molecule type" value="Genomic_DNA"/>
</dbReference>
<dbReference type="InterPro" id="IPR000683">
    <property type="entry name" value="Gfo/Idh/MocA-like_OxRdtase_N"/>
</dbReference>
<dbReference type="SUPFAM" id="SSF51735">
    <property type="entry name" value="NAD(P)-binding Rossmann-fold domains"/>
    <property type="match status" value="1"/>
</dbReference>
<dbReference type="Pfam" id="PF01408">
    <property type="entry name" value="GFO_IDH_MocA"/>
    <property type="match status" value="1"/>
</dbReference>
<accession>A0A0F3KY24</accession>
<dbReference type="RefSeq" id="WP_045828734.1">
    <property type="nucleotide sequence ID" value="NZ_JZRB01000013.1"/>
</dbReference>
<dbReference type="OrthoDB" id="9781031at2"/>
<feature type="domain" description="Gfo/Idh/MocA-like oxidoreductase N-terminal" evidence="2">
    <location>
        <begin position="5"/>
        <end position="127"/>
    </location>
</feature>
<reference evidence="4 5" key="1">
    <citation type="submission" date="2015-03" db="EMBL/GenBank/DDBJ databases">
        <title>Draft genome sequence of Luteibacter yeojuensis strain SU11.</title>
        <authorList>
            <person name="Sulaiman J."/>
            <person name="Priya K."/>
            <person name="Chan K.-G."/>
        </authorList>
    </citation>
    <scope>NUCLEOTIDE SEQUENCE [LARGE SCALE GENOMIC DNA]</scope>
    <source>
        <strain evidence="4 5">SU11</strain>
    </source>
</reference>
<dbReference type="SUPFAM" id="SSF55347">
    <property type="entry name" value="Glyceraldehyde-3-phosphate dehydrogenase-like, C-terminal domain"/>
    <property type="match status" value="1"/>
</dbReference>
<dbReference type="PANTHER" id="PTHR43818">
    <property type="entry name" value="BCDNA.GH03377"/>
    <property type="match status" value="1"/>
</dbReference>
<keyword evidence="5" id="KW-1185">Reference proteome</keyword>
<proteinExistence type="predicted"/>
<dbReference type="Gene3D" id="3.30.360.10">
    <property type="entry name" value="Dihydrodipicolinate Reductase, domain 2"/>
    <property type="match status" value="1"/>
</dbReference>
<evidence type="ECO:0000313" key="5">
    <source>
        <dbReference type="Proteomes" id="UP000033651"/>
    </source>
</evidence>
<dbReference type="Pfam" id="PF22685">
    <property type="entry name" value="Gal80p_C-like"/>
    <property type="match status" value="1"/>
</dbReference>
<comment type="caution">
    <text evidence="4">The sequence shown here is derived from an EMBL/GenBank/DDBJ whole genome shotgun (WGS) entry which is preliminary data.</text>
</comment>
<dbReference type="InterPro" id="IPR036291">
    <property type="entry name" value="NAD(P)-bd_dom_sf"/>
</dbReference>
<dbReference type="Gene3D" id="3.40.50.720">
    <property type="entry name" value="NAD(P)-binding Rossmann-like Domain"/>
    <property type="match status" value="1"/>
</dbReference>
<evidence type="ECO:0000256" key="1">
    <source>
        <dbReference type="ARBA" id="ARBA00023002"/>
    </source>
</evidence>
<dbReference type="AlphaFoldDB" id="A0A0F3KY24"/>
<evidence type="ECO:0000313" key="4">
    <source>
        <dbReference type="EMBL" id="KJV36108.1"/>
    </source>
</evidence>
<keyword evidence="1" id="KW-0560">Oxidoreductase</keyword>
<dbReference type="InterPro" id="IPR055080">
    <property type="entry name" value="Gal80p-like_C"/>
</dbReference>
<dbReference type="GO" id="GO:0016491">
    <property type="term" value="F:oxidoreductase activity"/>
    <property type="evidence" value="ECO:0007669"/>
    <property type="project" value="UniProtKB-KW"/>
</dbReference>
<dbReference type="InterPro" id="IPR050463">
    <property type="entry name" value="Gfo/Idh/MocA_oxidrdct_glycsds"/>
</dbReference>
<dbReference type="PATRIC" id="fig|345309.4.peg.474"/>
<feature type="domain" description="Gal80p-like C-terminal" evidence="3">
    <location>
        <begin position="134"/>
        <end position="273"/>
    </location>
</feature>
<dbReference type="PANTHER" id="PTHR43818:SF11">
    <property type="entry name" value="BCDNA.GH03377"/>
    <property type="match status" value="1"/>
</dbReference>
<evidence type="ECO:0000259" key="2">
    <source>
        <dbReference type="Pfam" id="PF01408"/>
    </source>
</evidence>
<dbReference type="Proteomes" id="UP000033651">
    <property type="component" value="Unassembled WGS sequence"/>
</dbReference>
<evidence type="ECO:0000259" key="3">
    <source>
        <dbReference type="Pfam" id="PF22685"/>
    </source>
</evidence>
<dbReference type="GO" id="GO:0000166">
    <property type="term" value="F:nucleotide binding"/>
    <property type="evidence" value="ECO:0007669"/>
    <property type="project" value="InterPro"/>
</dbReference>
<sequence>MATPLRVGLIGASAKGGWARESHVPAIQGTAGLTLEAVATSHAASAEEAAQAFGARRAFGDAHAMIQSPDIDIVAVSVRVPLHRALVVAALDAGKHVLSEWPLGTDVDDAAAMATAAARTGRHVAVGLQARFAPAVRVARDMLAAGRLGRILSARVLSTTIALSPDVTPDAAYMEDPTTGVTVYTIHGGHTFDLVEALLGPIALANVQLSTLYPDVTLPGGRQGHRVVPEHALFTGRLVQGAPFSIEVAGARTNAWPFEFEVTGTEGTLVLHGGGPRGFQATRLSLALDGVEVPVPACTLPAPAVNVAGVYAALRDDILGGTHHAPGFGHALALTKALDGMAGGATVAYAAG</sequence>
<gene>
    <name evidence="4" type="ORF">VI08_06435</name>
</gene>
<organism evidence="4 5">
    <name type="scientific">Luteibacter yeojuensis</name>
    <dbReference type="NCBI Taxonomy" id="345309"/>
    <lineage>
        <taxon>Bacteria</taxon>
        <taxon>Pseudomonadati</taxon>
        <taxon>Pseudomonadota</taxon>
        <taxon>Gammaproteobacteria</taxon>
        <taxon>Lysobacterales</taxon>
        <taxon>Rhodanobacteraceae</taxon>
        <taxon>Luteibacter</taxon>
    </lineage>
</organism>